<keyword evidence="1" id="KW-1133">Transmembrane helix</keyword>
<dbReference type="OrthoDB" id="2365132at2"/>
<evidence type="ECO:0000313" key="2">
    <source>
        <dbReference type="EMBL" id="STY45413.1"/>
    </source>
</evidence>
<reference evidence="2 3" key="1">
    <citation type="submission" date="2018-06" db="EMBL/GenBank/DDBJ databases">
        <authorList>
            <consortium name="Pathogen Informatics"/>
            <person name="Doyle S."/>
        </authorList>
    </citation>
    <scope>NUCLEOTIDE SEQUENCE [LARGE SCALE GENOMIC DNA]</scope>
    <source>
        <strain evidence="3">NCTC 10815</strain>
    </source>
</reference>
<protein>
    <submittedName>
        <fullName evidence="2">Uncharacterized protein</fullName>
    </submittedName>
</protein>
<gene>
    <name evidence="2" type="ORF">NCTC10815_02791</name>
</gene>
<dbReference type="RefSeq" id="WP_003758059.1">
    <property type="nucleotide sequence ID" value="NZ_CABKNG010000002.1"/>
</dbReference>
<dbReference type="EMBL" id="UGPG01000001">
    <property type="protein sequence ID" value="STY45413.1"/>
    <property type="molecule type" value="Genomic_DNA"/>
</dbReference>
<dbReference type="Proteomes" id="UP000254879">
    <property type="component" value="Unassembled WGS sequence"/>
</dbReference>
<feature type="transmembrane region" description="Helical" evidence="1">
    <location>
        <begin position="92"/>
        <end position="111"/>
    </location>
</feature>
<feature type="transmembrane region" description="Helical" evidence="1">
    <location>
        <begin position="42"/>
        <end position="60"/>
    </location>
</feature>
<accession>A0A378MIR1</accession>
<keyword evidence="1" id="KW-0812">Transmembrane</keyword>
<evidence type="ECO:0000256" key="1">
    <source>
        <dbReference type="SAM" id="Phobius"/>
    </source>
</evidence>
<dbReference type="AlphaFoldDB" id="A0A378MIR1"/>
<feature type="transmembrane region" description="Helical" evidence="1">
    <location>
        <begin position="67"/>
        <end position="86"/>
    </location>
</feature>
<sequence>MRIFCGILSIQTGVISWVAEYLTKGENTSLNLIGYSTKLTHITSYSLTVGMILAGILMLLARKSMFLISLSILIWSFSLIFGILFVPTYTGIYFRPIVSLVCLVIALFIYAKYARQ</sequence>
<evidence type="ECO:0000313" key="3">
    <source>
        <dbReference type="Proteomes" id="UP000254879"/>
    </source>
</evidence>
<name>A0A378MIR1_LISGR</name>
<keyword evidence="1" id="KW-0472">Membrane</keyword>
<proteinExistence type="predicted"/>
<organism evidence="2 3">
    <name type="scientific">Listeria grayi</name>
    <name type="common">Listeria murrayi</name>
    <dbReference type="NCBI Taxonomy" id="1641"/>
    <lineage>
        <taxon>Bacteria</taxon>
        <taxon>Bacillati</taxon>
        <taxon>Bacillota</taxon>
        <taxon>Bacilli</taxon>
        <taxon>Bacillales</taxon>
        <taxon>Listeriaceae</taxon>
        <taxon>Listeria</taxon>
    </lineage>
</organism>